<evidence type="ECO:0000259" key="6">
    <source>
        <dbReference type="Pfam" id="PF24662"/>
    </source>
</evidence>
<evidence type="ECO:0000259" key="7">
    <source>
        <dbReference type="Pfam" id="PF25826"/>
    </source>
</evidence>
<evidence type="ECO:0000256" key="1">
    <source>
        <dbReference type="ARBA" id="ARBA00004123"/>
    </source>
</evidence>
<reference evidence="8 9" key="1">
    <citation type="journal article" date="2022" name="Nat. Genet.">
        <title>Improved pea reference genome and pan-genome highlight genomic features and evolutionary characteristics.</title>
        <authorList>
            <person name="Yang T."/>
            <person name="Liu R."/>
            <person name="Luo Y."/>
            <person name="Hu S."/>
            <person name="Wang D."/>
            <person name="Wang C."/>
            <person name="Pandey M.K."/>
            <person name="Ge S."/>
            <person name="Xu Q."/>
            <person name="Li N."/>
            <person name="Li G."/>
            <person name="Huang Y."/>
            <person name="Saxena R.K."/>
            <person name="Ji Y."/>
            <person name="Li M."/>
            <person name="Yan X."/>
            <person name="He Y."/>
            <person name="Liu Y."/>
            <person name="Wang X."/>
            <person name="Xiang C."/>
            <person name="Varshney R.K."/>
            <person name="Ding H."/>
            <person name="Gao S."/>
            <person name="Zong X."/>
        </authorList>
    </citation>
    <scope>NUCLEOTIDE SEQUENCE [LARGE SCALE GENOMIC DNA]</scope>
    <source>
        <strain evidence="8 9">cv. Zhongwan 6</strain>
    </source>
</reference>
<comment type="caution">
    <text evidence="8">The sequence shown here is derived from an EMBL/GenBank/DDBJ whole genome shotgun (WGS) entry which is preliminary data.</text>
</comment>
<dbReference type="GO" id="GO:0003714">
    <property type="term" value="F:transcription corepressor activity"/>
    <property type="evidence" value="ECO:0007669"/>
    <property type="project" value="TreeGrafter"/>
</dbReference>
<dbReference type="PANTHER" id="PTHR13859">
    <property type="entry name" value="ATROPHIN-RELATED"/>
    <property type="match status" value="1"/>
</dbReference>
<proteinExistence type="predicted"/>
<sequence>MQQLFIEPTHQHFLSHLLHNESAKHCCNKLLEVVKNFHRGNLKLEEYVFALKDLVGVEALIDAVGIGKENDLTSPTANSMKSINEILAGKDYSNLTHIEIILLLTCNARVSKTRESGLFWRAVWPRLLAKGWSKISKGCSIVFGVPGVEGVSRKLVKGIHYFDSIKDLLAEVASHPELIKDPVKETAMVNQVFGMKFDDPDVVRVSALEDHFRNHVVETVRKSKRNTKPSMKALEAVVDKMEEVTSSKRMRRPLVRFVRRQNVVALALCIVLLLITVWVMLQDRCRLQRSITYWFEAAHGITNGKLPKAVSVEVQWSVMDIWVQLSRSVALWSDTSSVNPAIVNVYEPFSTVRQSTGSKLTSCTKSRGRILQELSHEPFNPQPPSKL</sequence>
<protein>
    <submittedName>
        <fullName evidence="8">Uncharacterized protein</fullName>
    </submittedName>
</protein>
<dbReference type="InterPro" id="IPR057712">
    <property type="entry name" value="DUF7952"/>
</dbReference>
<feature type="domain" description="DUF7650" evidence="6">
    <location>
        <begin position="99"/>
        <end position="176"/>
    </location>
</feature>
<evidence type="ECO:0000256" key="3">
    <source>
        <dbReference type="ARBA" id="ARBA00023163"/>
    </source>
</evidence>
<keyword evidence="9" id="KW-1185">Reference proteome</keyword>
<organism evidence="8 9">
    <name type="scientific">Pisum sativum</name>
    <name type="common">Garden pea</name>
    <name type="synonym">Lathyrus oleraceus</name>
    <dbReference type="NCBI Taxonomy" id="3888"/>
    <lineage>
        <taxon>Eukaryota</taxon>
        <taxon>Viridiplantae</taxon>
        <taxon>Streptophyta</taxon>
        <taxon>Embryophyta</taxon>
        <taxon>Tracheophyta</taxon>
        <taxon>Spermatophyta</taxon>
        <taxon>Magnoliopsida</taxon>
        <taxon>eudicotyledons</taxon>
        <taxon>Gunneridae</taxon>
        <taxon>Pentapetalae</taxon>
        <taxon>rosids</taxon>
        <taxon>fabids</taxon>
        <taxon>Fabales</taxon>
        <taxon>Fabaceae</taxon>
        <taxon>Papilionoideae</taxon>
        <taxon>50 kb inversion clade</taxon>
        <taxon>NPAAA clade</taxon>
        <taxon>Hologalegina</taxon>
        <taxon>IRL clade</taxon>
        <taxon>Fabeae</taxon>
        <taxon>Lathyrus</taxon>
    </lineage>
</organism>
<dbReference type="PANTHER" id="PTHR13859:SF34">
    <property type="entry name" value="SANT DOMAIN-CONTAINING PROTEIN"/>
    <property type="match status" value="1"/>
</dbReference>
<evidence type="ECO:0000256" key="4">
    <source>
        <dbReference type="ARBA" id="ARBA00023242"/>
    </source>
</evidence>
<evidence type="ECO:0000313" key="9">
    <source>
        <dbReference type="Proteomes" id="UP001058974"/>
    </source>
</evidence>
<gene>
    <name evidence="8" type="ORF">KIW84_014259</name>
</gene>
<keyword evidence="5" id="KW-0812">Transmembrane</keyword>
<evidence type="ECO:0000256" key="5">
    <source>
        <dbReference type="SAM" id="Phobius"/>
    </source>
</evidence>
<dbReference type="InterPro" id="IPR056067">
    <property type="entry name" value="DUF7650"/>
</dbReference>
<keyword evidence="3" id="KW-0804">Transcription</keyword>
<dbReference type="EMBL" id="JAMSHJ010000001">
    <property type="protein sequence ID" value="KAI5446348.1"/>
    <property type="molecule type" value="Genomic_DNA"/>
</dbReference>
<dbReference type="GO" id="GO:0005634">
    <property type="term" value="C:nucleus"/>
    <property type="evidence" value="ECO:0007669"/>
    <property type="project" value="UniProtKB-SubCell"/>
</dbReference>
<comment type="subcellular location">
    <subcellularLocation>
        <location evidence="1">Nucleus</location>
    </subcellularLocation>
</comment>
<accession>A0A9D5BME0</accession>
<dbReference type="Pfam" id="PF24662">
    <property type="entry name" value="DUF7650"/>
    <property type="match status" value="1"/>
</dbReference>
<keyword evidence="2" id="KW-0805">Transcription regulation</keyword>
<feature type="transmembrane region" description="Helical" evidence="5">
    <location>
        <begin position="263"/>
        <end position="281"/>
    </location>
</feature>
<keyword evidence="4" id="KW-0539">Nucleus</keyword>
<dbReference type="AlphaFoldDB" id="A0A9D5BME0"/>
<name>A0A9D5BME0_PEA</name>
<keyword evidence="5" id="KW-1133">Transmembrane helix</keyword>
<evidence type="ECO:0000313" key="8">
    <source>
        <dbReference type="EMBL" id="KAI5446348.1"/>
    </source>
</evidence>
<dbReference type="Proteomes" id="UP001058974">
    <property type="component" value="Chromosome 1"/>
</dbReference>
<evidence type="ECO:0000256" key="2">
    <source>
        <dbReference type="ARBA" id="ARBA00023015"/>
    </source>
</evidence>
<feature type="domain" description="DUF7952" evidence="7">
    <location>
        <begin position="2"/>
        <end position="67"/>
    </location>
</feature>
<keyword evidence="5" id="KW-0472">Membrane</keyword>
<dbReference type="Pfam" id="PF25826">
    <property type="entry name" value="DUF7952"/>
    <property type="match status" value="1"/>
</dbReference>
<dbReference type="Gramene" id="Psat01G0425900-T1">
    <property type="protein sequence ID" value="KAI5446348.1"/>
    <property type="gene ID" value="KIW84_014259"/>
</dbReference>